<keyword evidence="7" id="KW-1185">Reference proteome</keyword>
<dbReference type="PROSITE" id="PS50987">
    <property type="entry name" value="HTH_ARSR_2"/>
    <property type="match status" value="1"/>
</dbReference>
<evidence type="ECO:0000313" key="7">
    <source>
        <dbReference type="Proteomes" id="UP000295371"/>
    </source>
</evidence>
<protein>
    <submittedName>
        <fullName evidence="6">DNA-binding transcriptional ArsR family regulator</fullName>
    </submittedName>
</protein>
<dbReference type="InterPro" id="IPR011991">
    <property type="entry name" value="ArsR-like_HTH"/>
</dbReference>
<dbReference type="GO" id="GO:0003700">
    <property type="term" value="F:DNA-binding transcription factor activity"/>
    <property type="evidence" value="ECO:0007669"/>
    <property type="project" value="InterPro"/>
</dbReference>
<evidence type="ECO:0000259" key="5">
    <source>
        <dbReference type="PROSITE" id="PS50987"/>
    </source>
</evidence>
<dbReference type="SMART" id="SM00418">
    <property type="entry name" value="HTH_ARSR"/>
    <property type="match status" value="1"/>
</dbReference>
<feature type="region of interest" description="Disordered" evidence="4">
    <location>
        <begin position="118"/>
        <end position="168"/>
    </location>
</feature>
<evidence type="ECO:0000313" key="6">
    <source>
        <dbReference type="EMBL" id="TDT32722.1"/>
    </source>
</evidence>
<dbReference type="Proteomes" id="UP000295371">
    <property type="component" value="Unassembled WGS sequence"/>
</dbReference>
<dbReference type="PRINTS" id="PR00778">
    <property type="entry name" value="HTHARSR"/>
</dbReference>
<accession>A0A4R7J5T4</accession>
<evidence type="ECO:0000256" key="4">
    <source>
        <dbReference type="SAM" id="MobiDB-lite"/>
    </source>
</evidence>
<name>A0A4R7J5T4_9ACTN</name>
<dbReference type="NCBIfam" id="NF033788">
    <property type="entry name" value="HTH_metalloreg"/>
    <property type="match status" value="1"/>
</dbReference>
<dbReference type="CDD" id="cd00090">
    <property type="entry name" value="HTH_ARSR"/>
    <property type="match status" value="1"/>
</dbReference>
<reference evidence="6 7" key="1">
    <citation type="submission" date="2019-03" db="EMBL/GenBank/DDBJ databases">
        <title>Genomic Encyclopedia of Archaeal and Bacterial Type Strains, Phase II (KMG-II): from individual species to whole genera.</title>
        <authorList>
            <person name="Goeker M."/>
        </authorList>
    </citation>
    <scope>NUCLEOTIDE SEQUENCE [LARGE SCALE GENOMIC DNA]</scope>
    <source>
        <strain evidence="6 7">DSM 24323</strain>
    </source>
</reference>
<sequence length="168" mass="17816">MNKPTVFRIDPAATAVYAHLFGALSDPTRLTIVQHLTLGGHRVRDLVEHLGLAQSTISAHLAFLKDCGLVTSRPAGRATMYRLSNSEDLQALFGSAERILSPTGARLQLCSHLQSSDVAENRASGRHTASGRTASGHADQLDSDLLDAADLGTGERNPEGFGSSLENA</sequence>
<dbReference type="InterPro" id="IPR051081">
    <property type="entry name" value="HTH_MetalResp_TranReg"/>
</dbReference>
<comment type="caution">
    <text evidence="6">The sequence shown here is derived from an EMBL/GenBank/DDBJ whole genome shotgun (WGS) entry which is preliminary data.</text>
</comment>
<dbReference type="EMBL" id="SOAW01000001">
    <property type="protein sequence ID" value="TDT32722.1"/>
    <property type="molecule type" value="Genomic_DNA"/>
</dbReference>
<dbReference type="AlphaFoldDB" id="A0A4R7J5T4"/>
<keyword evidence="3" id="KW-0804">Transcription</keyword>
<keyword evidence="1" id="KW-0805">Transcription regulation</keyword>
<organism evidence="6 7">
    <name type="scientific">Naumannella halotolerans</name>
    <dbReference type="NCBI Taxonomy" id="993414"/>
    <lineage>
        <taxon>Bacteria</taxon>
        <taxon>Bacillati</taxon>
        <taxon>Actinomycetota</taxon>
        <taxon>Actinomycetes</taxon>
        <taxon>Propionibacteriales</taxon>
        <taxon>Propionibacteriaceae</taxon>
        <taxon>Naumannella</taxon>
    </lineage>
</organism>
<dbReference type="InterPro" id="IPR001845">
    <property type="entry name" value="HTH_ArsR_DNA-bd_dom"/>
</dbReference>
<evidence type="ECO:0000256" key="3">
    <source>
        <dbReference type="ARBA" id="ARBA00023163"/>
    </source>
</evidence>
<dbReference type="RefSeq" id="WP_133754956.1">
    <property type="nucleotide sequence ID" value="NZ_SOAW01000001.1"/>
</dbReference>
<dbReference type="Gene3D" id="1.10.10.10">
    <property type="entry name" value="Winged helix-like DNA-binding domain superfamily/Winged helix DNA-binding domain"/>
    <property type="match status" value="1"/>
</dbReference>
<evidence type="ECO:0000256" key="2">
    <source>
        <dbReference type="ARBA" id="ARBA00023125"/>
    </source>
</evidence>
<dbReference type="InterPro" id="IPR036390">
    <property type="entry name" value="WH_DNA-bd_sf"/>
</dbReference>
<gene>
    <name evidence="6" type="ORF">CLV29_0309</name>
</gene>
<dbReference type="SUPFAM" id="SSF46785">
    <property type="entry name" value="Winged helix' DNA-binding domain"/>
    <property type="match status" value="1"/>
</dbReference>
<dbReference type="GO" id="GO:0003677">
    <property type="term" value="F:DNA binding"/>
    <property type="evidence" value="ECO:0007669"/>
    <property type="project" value="UniProtKB-KW"/>
</dbReference>
<evidence type="ECO:0000256" key="1">
    <source>
        <dbReference type="ARBA" id="ARBA00023015"/>
    </source>
</evidence>
<keyword evidence="2 6" id="KW-0238">DNA-binding</keyword>
<dbReference type="PANTHER" id="PTHR33154:SF33">
    <property type="entry name" value="TRANSCRIPTIONAL REPRESSOR SDPR"/>
    <property type="match status" value="1"/>
</dbReference>
<feature type="domain" description="HTH arsR-type" evidence="5">
    <location>
        <begin position="9"/>
        <end position="103"/>
    </location>
</feature>
<proteinExistence type="predicted"/>
<dbReference type="Pfam" id="PF01022">
    <property type="entry name" value="HTH_5"/>
    <property type="match status" value="1"/>
</dbReference>
<dbReference type="InterPro" id="IPR036388">
    <property type="entry name" value="WH-like_DNA-bd_sf"/>
</dbReference>
<dbReference type="OrthoDB" id="3401849at2"/>
<dbReference type="PANTHER" id="PTHR33154">
    <property type="entry name" value="TRANSCRIPTIONAL REGULATOR, ARSR FAMILY"/>
    <property type="match status" value="1"/>
</dbReference>